<evidence type="ECO:0000256" key="5">
    <source>
        <dbReference type="SAM" id="Phobius"/>
    </source>
</evidence>
<dbReference type="EMBL" id="JATAAI010000004">
    <property type="protein sequence ID" value="KAK1746110.1"/>
    <property type="molecule type" value="Genomic_DNA"/>
</dbReference>
<dbReference type="AlphaFoldDB" id="A0AAD8YII3"/>
<evidence type="ECO:0000256" key="1">
    <source>
        <dbReference type="ARBA" id="ARBA00004127"/>
    </source>
</evidence>
<keyword evidence="8" id="KW-1185">Reference proteome</keyword>
<dbReference type="InterPro" id="IPR042267">
    <property type="entry name" value="VTC_sf"/>
</dbReference>
<reference evidence="7" key="1">
    <citation type="submission" date="2023-06" db="EMBL/GenBank/DDBJ databases">
        <title>Survivors Of The Sea: Transcriptome response of Skeletonema marinoi to long-term dormancy.</title>
        <authorList>
            <person name="Pinder M.I.M."/>
            <person name="Kourtchenko O."/>
            <person name="Robertson E.K."/>
            <person name="Larsson T."/>
            <person name="Maumus F."/>
            <person name="Osuna-Cruz C.M."/>
            <person name="Vancaester E."/>
            <person name="Stenow R."/>
            <person name="Vandepoele K."/>
            <person name="Ploug H."/>
            <person name="Bruchert V."/>
            <person name="Godhe A."/>
            <person name="Topel M."/>
        </authorList>
    </citation>
    <scope>NUCLEOTIDE SEQUENCE</scope>
    <source>
        <strain evidence="7">R05AC</strain>
    </source>
</reference>
<organism evidence="7 8">
    <name type="scientific">Skeletonema marinoi</name>
    <dbReference type="NCBI Taxonomy" id="267567"/>
    <lineage>
        <taxon>Eukaryota</taxon>
        <taxon>Sar</taxon>
        <taxon>Stramenopiles</taxon>
        <taxon>Ochrophyta</taxon>
        <taxon>Bacillariophyta</taxon>
        <taxon>Coscinodiscophyceae</taxon>
        <taxon>Thalassiosirophycidae</taxon>
        <taxon>Thalassiosirales</taxon>
        <taxon>Skeletonemataceae</taxon>
        <taxon>Skeletonema</taxon>
        <taxon>Skeletonema marinoi-dohrnii complex</taxon>
    </lineage>
</organism>
<keyword evidence="3 5" id="KW-1133">Transmembrane helix</keyword>
<evidence type="ECO:0000256" key="2">
    <source>
        <dbReference type="ARBA" id="ARBA00022692"/>
    </source>
</evidence>
<evidence type="ECO:0000256" key="3">
    <source>
        <dbReference type="ARBA" id="ARBA00022989"/>
    </source>
</evidence>
<sequence length="405" mass="44792">MLLTFFPSSFRCQVSGGEDPLFIEELIESGAIAKANKFSKFLTGGAIHNAATVNMLPWWADDPLFAPLFKKPKRRSSTVGAKRSMSKRDNVEVSPAVEQAPDDVFIAAEEGKGTSYEAQAKVKVGLCQRLKGKKEDSPTIAPRSPARVEPKSFFANERTFIQWVSAALLLMTVAELLFASARESVSKSALIAGNFMMAVALVVIVYAIVLYYRRLYLMSNSNSKPYGYADTIWPFVFAVFIITGISLIIWWTNTNFDFPQPTLTQQEGVCVKRHLGGDINLLQFEPSDLTIDEKKGLLLVASLNEIIAIPDGLSTSKEDAKILYRSQNGENDFEAIEIIDGVVYAVSEASQINNRSDVVVFGAEAEGRLVPTSRYNTNTPLVEGMAYISSPNWFPQPRLFSWIGK</sequence>
<gene>
    <name evidence="7" type="ORF">QTG54_002717</name>
</gene>
<evidence type="ECO:0000259" key="6">
    <source>
        <dbReference type="Pfam" id="PF02656"/>
    </source>
</evidence>
<feature type="domain" description="DUF202" evidence="6">
    <location>
        <begin position="152"/>
        <end position="214"/>
    </location>
</feature>
<dbReference type="Pfam" id="PF02656">
    <property type="entry name" value="DUF202"/>
    <property type="match status" value="1"/>
</dbReference>
<keyword evidence="2 5" id="KW-0812">Transmembrane</keyword>
<evidence type="ECO:0000313" key="8">
    <source>
        <dbReference type="Proteomes" id="UP001224775"/>
    </source>
</evidence>
<dbReference type="Proteomes" id="UP001224775">
    <property type="component" value="Unassembled WGS sequence"/>
</dbReference>
<dbReference type="PANTHER" id="PTHR46140:SF1">
    <property type="entry name" value="VACUOLAR TRANSPORTER CHAPERONE COMPLEX SUBUNIT 4-RELATED"/>
    <property type="match status" value="1"/>
</dbReference>
<keyword evidence="4 5" id="KW-0472">Membrane</keyword>
<accession>A0AAD8YII3</accession>
<dbReference type="Gene3D" id="3.20.100.30">
    <property type="entry name" value="VTC, catalytic tunnel domain"/>
    <property type="match status" value="1"/>
</dbReference>
<dbReference type="InterPro" id="IPR051572">
    <property type="entry name" value="VTC_Complex_Subunit"/>
</dbReference>
<feature type="transmembrane region" description="Helical" evidence="5">
    <location>
        <begin position="232"/>
        <end position="251"/>
    </location>
</feature>
<evidence type="ECO:0000256" key="4">
    <source>
        <dbReference type="ARBA" id="ARBA00023136"/>
    </source>
</evidence>
<dbReference type="GO" id="GO:0012505">
    <property type="term" value="C:endomembrane system"/>
    <property type="evidence" value="ECO:0007669"/>
    <property type="project" value="UniProtKB-SubCell"/>
</dbReference>
<feature type="transmembrane region" description="Helical" evidence="5">
    <location>
        <begin position="160"/>
        <end position="178"/>
    </location>
</feature>
<comment type="subcellular location">
    <subcellularLocation>
        <location evidence="1">Endomembrane system</location>
        <topology evidence="1">Multi-pass membrane protein</topology>
    </subcellularLocation>
</comment>
<name>A0AAD8YII3_9STRA</name>
<feature type="transmembrane region" description="Helical" evidence="5">
    <location>
        <begin position="190"/>
        <end position="212"/>
    </location>
</feature>
<proteinExistence type="predicted"/>
<evidence type="ECO:0000313" key="7">
    <source>
        <dbReference type="EMBL" id="KAK1746110.1"/>
    </source>
</evidence>
<comment type="caution">
    <text evidence="7">The sequence shown here is derived from an EMBL/GenBank/DDBJ whole genome shotgun (WGS) entry which is preliminary data.</text>
</comment>
<protein>
    <submittedName>
        <fullName evidence="7">Vacuolar transporter chaperone</fullName>
    </submittedName>
</protein>
<dbReference type="InterPro" id="IPR003807">
    <property type="entry name" value="DUF202"/>
</dbReference>
<dbReference type="PANTHER" id="PTHR46140">
    <property type="entry name" value="VACUOLAR TRANSPORTER CHAPERONE 1-RELATED"/>
    <property type="match status" value="1"/>
</dbReference>